<protein>
    <submittedName>
        <fullName evidence="2">Uncharacterized protein</fullName>
    </submittedName>
</protein>
<dbReference type="Proteomes" id="UP000011205">
    <property type="component" value="Unassembled WGS sequence"/>
</dbReference>
<dbReference type="AlphaFoldDB" id="L8PDV5"/>
<evidence type="ECO:0000313" key="2">
    <source>
        <dbReference type="EMBL" id="ELS54585.1"/>
    </source>
</evidence>
<proteinExistence type="predicted"/>
<feature type="transmembrane region" description="Helical" evidence="1">
    <location>
        <begin position="12"/>
        <end position="31"/>
    </location>
</feature>
<keyword evidence="1" id="KW-1133">Transmembrane helix</keyword>
<name>L8PDV5_STRVR</name>
<organism evidence="2 3">
    <name type="scientific">Streptomyces viridochromogenes Tue57</name>
    <dbReference type="NCBI Taxonomy" id="1160705"/>
    <lineage>
        <taxon>Bacteria</taxon>
        <taxon>Bacillati</taxon>
        <taxon>Actinomycetota</taxon>
        <taxon>Actinomycetes</taxon>
        <taxon>Kitasatosporales</taxon>
        <taxon>Streptomycetaceae</taxon>
        <taxon>Streptomyces</taxon>
    </lineage>
</organism>
<comment type="caution">
    <text evidence="2">The sequence shown here is derived from an EMBL/GenBank/DDBJ whole genome shotgun (WGS) entry which is preliminary data.</text>
</comment>
<keyword evidence="1" id="KW-0812">Transmembrane</keyword>
<reference evidence="2 3" key="1">
    <citation type="journal article" date="2013" name="Genome Announc.">
        <title>Draft Genome Sequence of Streptomyces viridochromogenes Strain Tu57, Producer of Avilamycin.</title>
        <authorList>
            <person name="Gruning B.A."/>
            <person name="Erxleben A."/>
            <person name="Hahnlein A."/>
            <person name="Gunther S."/>
        </authorList>
    </citation>
    <scope>NUCLEOTIDE SEQUENCE [LARGE SCALE GENOMIC DNA]</scope>
    <source>
        <strain evidence="2 3">Tue57</strain>
    </source>
</reference>
<gene>
    <name evidence="2" type="ORF">STVIR_4491</name>
</gene>
<keyword evidence="1" id="KW-0472">Membrane</keyword>
<sequence>MKDPVPARDMRRIEYALVLGAVVAITVGALIDTSSKDPCPT</sequence>
<dbReference type="EMBL" id="AMLP01000133">
    <property type="protein sequence ID" value="ELS54585.1"/>
    <property type="molecule type" value="Genomic_DNA"/>
</dbReference>
<evidence type="ECO:0000313" key="3">
    <source>
        <dbReference type="Proteomes" id="UP000011205"/>
    </source>
</evidence>
<accession>L8PDV5</accession>
<evidence type="ECO:0000256" key="1">
    <source>
        <dbReference type="SAM" id="Phobius"/>
    </source>
</evidence>